<dbReference type="AlphaFoldDB" id="C9YH43"/>
<name>C9YH43_CURXX</name>
<evidence type="ECO:0000313" key="2">
    <source>
        <dbReference type="EMBL" id="CBA33815.1"/>
    </source>
</evidence>
<reference evidence="2" key="1">
    <citation type="journal article" date="2010" name="Nature">
        <title>The Dynamic genome of Hydra.</title>
        <authorList>
            <person name="Chapman J.A."/>
            <person name="Kirkness E.F."/>
            <person name="Simakov O."/>
            <person name="Hampson S.E."/>
            <person name="Mitros T."/>
            <person name="Weinmaier T."/>
            <person name="Rattei T."/>
            <person name="Balasubramanian P.G."/>
            <person name="Borman J."/>
            <person name="Busam D."/>
            <person name="Disbennett K."/>
            <person name="Pfannkoch C."/>
            <person name="Sumin N."/>
            <person name="Sutton G."/>
            <person name="Viswanathan L."/>
            <person name="Walenz B."/>
            <person name="Goodstein D.M."/>
            <person name="Hellsten U."/>
            <person name="Kawashima T."/>
            <person name="Prochnik S.E."/>
            <person name="Putnam N.H."/>
            <person name="Shu S."/>
            <person name="Blumberg B."/>
            <person name="Dana C.E."/>
            <person name="Gee L."/>
            <person name="Kibler D.F."/>
            <person name="Law L."/>
            <person name="Lindgens D."/>
            <person name="Martinez D.E."/>
            <person name="Peng J."/>
            <person name="Wigge P.A."/>
            <person name="Bertulat B."/>
            <person name="Guder C."/>
            <person name="Nakamura Y."/>
            <person name="Ozbek S."/>
            <person name="Watanabe H."/>
            <person name="Khalturin K."/>
            <person name="Hemmrich G."/>
            <person name="Franke A."/>
            <person name="Augustin R."/>
            <person name="Fraune S."/>
            <person name="Hayakawa E."/>
            <person name="Hayakawa S."/>
            <person name="Hirose M."/>
            <person name="Hwang J."/>
            <person name="Ikeo K."/>
            <person name="Nishimiya-Fujisawa C."/>
            <person name="Ogura A."/>
            <person name="Takahashi T."/>
            <person name="Steinmetz P.R."/>
            <person name="Zhang X."/>
            <person name="Aufschnaiter R."/>
            <person name="Eder M.K."/>
            <person name="Gorny A.K."/>
            <person name="Salvenmoser W."/>
            <person name="Heimberg A.M."/>
            <person name="Wheeler B.M."/>
            <person name="Peterson K.J."/>
            <person name="Boettger A."/>
            <person name="Tischler P."/>
            <person name="Wolf A."/>
            <person name="Gojobori T."/>
            <person name="Remington K.A."/>
            <person name="Strausberg R.L."/>
            <person name="Venter J."/>
            <person name="Technau U."/>
            <person name="Hobmayer B."/>
            <person name="Bosch T.C."/>
            <person name="Holstein T.W."/>
            <person name="Fujisawa T."/>
            <person name="Bode H.R."/>
            <person name="David C.N."/>
            <person name="Rokhsar D.S."/>
            <person name="Steele R.E."/>
        </authorList>
    </citation>
    <scope>NUCLEOTIDE SEQUENCE</scope>
</reference>
<dbReference type="EMBL" id="FN543108">
    <property type="protein sequence ID" value="CBA33815.1"/>
    <property type="molecule type" value="Genomic_DNA"/>
</dbReference>
<evidence type="ECO:0000256" key="1">
    <source>
        <dbReference type="SAM" id="Phobius"/>
    </source>
</evidence>
<feature type="transmembrane region" description="Helical" evidence="1">
    <location>
        <begin position="115"/>
        <end position="138"/>
    </location>
</feature>
<evidence type="ECO:0008006" key="3">
    <source>
        <dbReference type="Google" id="ProtNLM"/>
    </source>
</evidence>
<keyword evidence="1" id="KW-0812">Transmembrane</keyword>
<organism evidence="2">
    <name type="scientific">Curvibacter symbiont subsp. Hydra magnipapillata</name>
    <dbReference type="NCBI Taxonomy" id="667019"/>
    <lineage>
        <taxon>Bacteria</taxon>
        <taxon>Pseudomonadati</taxon>
        <taxon>Pseudomonadota</taxon>
        <taxon>Betaproteobacteria</taxon>
        <taxon>Burkholderiales</taxon>
        <taxon>Comamonadaceae</taxon>
        <taxon>Curvibacter</taxon>
    </lineage>
</organism>
<dbReference type="InterPro" id="IPR009781">
    <property type="entry name" value="DUF1345"/>
</dbReference>
<protein>
    <recommendedName>
        <fullName evidence="3">DUF1345 domain-containing protein</fullName>
    </recommendedName>
</protein>
<accession>C9YH43</accession>
<keyword evidence="1" id="KW-0472">Membrane</keyword>
<keyword evidence="1" id="KW-1133">Transmembrane helix</keyword>
<dbReference type="Pfam" id="PF07077">
    <property type="entry name" value="DUF1345"/>
    <property type="match status" value="1"/>
</dbReference>
<feature type="transmembrane region" description="Helical" evidence="1">
    <location>
        <begin position="20"/>
        <end position="37"/>
    </location>
</feature>
<gene>
    <name evidence="2" type="ORF">Csp_B20930</name>
</gene>
<feature type="transmembrane region" description="Helical" evidence="1">
    <location>
        <begin position="43"/>
        <end position="62"/>
    </location>
</feature>
<feature type="transmembrane region" description="Helical" evidence="1">
    <location>
        <begin position="199"/>
        <end position="221"/>
    </location>
</feature>
<feature type="transmembrane region" description="Helical" evidence="1">
    <location>
        <begin position="82"/>
        <end position="103"/>
    </location>
</feature>
<sequence>MHNQAMWIHRLSRTTGHQRLVVGACVGAGVAVIPSPWTLELQVLVAWIAGATAYLVLAWRLAMVFDADSTRSRAQSQDQPSVIWFSLLLLSAFASVAAIAMLLSNSREMALLARVGHVLVSLLALVSSWLLMQCIFAFRYAHLYYQTELKGHPAGGGLQFPGVLPPDYFDFLYYAHVVGMTSQVSDVVVTSRPMRHLTLLHSLAAFAFNMMVLALSVNVMAGLL</sequence>
<proteinExistence type="predicted"/>